<dbReference type="EMBL" id="JAJOMB010000005">
    <property type="protein sequence ID" value="MCD5311544.1"/>
    <property type="molecule type" value="Genomic_DNA"/>
</dbReference>
<evidence type="ECO:0000256" key="1">
    <source>
        <dbReference type="SAM" id="MobiDB-lite"/>
    </source>
</evidence>
<gene>
    <name evidence="2" type="ORF">LR394_11580</name>
</gene>
<dbReference type="RefSeq" id="WP_231440840.1">
    <property type="nucleotide sequence ID" value="NZ_JAJOMB010000005.1"/>
</dbReference>
<feature type="region of interest" description="Disordered" evidence="1">
    <location>
        <begin position="51"/>
        <end position="88"/>
    </location>
</feature>
<evidence type="ECO:0000313" key="2">
    <source>
        <dbReference type="EMBL" id="MCD5311544.1"/>
    </source>
</evidence>
<protein>
    <submittedName>
        <fullName evidence="2">Uncharacterized protein</fullName>
    </submittedName>
</protein>
<proteinExistence type="predicted"/>
<reference evidence="2" key="1">
    <citation type="submission" date="2021-11" db="EMBL/GenBank/DDBJ databases">
        <title>Streptomyces corallinus and Kineosporia corallina sp. nov., two new coral-derived marine actinobacteria.</title>
        <authorList>
            <person name="Buangrab K."/>
            <person name="Sutthacheep M."/>
            <person name="Yeemin T."/>
            <person name="Harunari E."/>
            <person name="Igarashi Y."/>
            <person name="Sripreechasak P."/>
            <person name="Kanchanasin P."/>
            <person name="Tanasupawat S."/>
            <person name="Phongsopitanun W."/>
        </authorList>
    </citation>
    <scope>NUCLEOTIDE SEQUENCE</scope>
    <source>
        <strain evidence="2">JCM 31032</strain>
    </source>
</reference>
<evidence type="ECO:0000313" key="3">
    <source>
        <dbReference type="Proteomes" id="UP001138997"/>
    </source>
</evidence>
<comment type="caution">
    <text evidence="2">The sequence shown here is derived from an EMBL/GenBank/DDBJ whole genome shotgun (WGS) entry which is preliminary data.</text>
</comment>
<dbReference type="Proteomes" id="UP001138997">
    <property type="component" value="Unassembled WGS sequence"/>
</dbReference>
<keyword evidence="3" id="KW-1185">Reference proteome</keyword>
<sequence length="88" mass="9321">MQLELGRKPAPDLAAAAAAAAEEIDLTAEEQRAIAVLAGSGLVPPLRLVARPVDPDQAGPLNWDHEPAQGERSPRRRKPTPRRSEGAA</sequence>
<organism evidence="2 3">
    <name type="scientific">Kineosporia babensis</name>
    <dbReference type="NCBI Taxonomy" id="499548"/>
    <lineage>
        <taxon>Bacteria</taxon>
        <taxon>Bacillati</taxon>
        <taxon>Actinomycetota</taxon>
        <taxon>Actinomycetes</taxon>
        <taxon>Kineosporiales</taxon>
        <taxon>Kineosporiaceae</taxon>
        <taxon>Kineosporia</taxon>
    </lineage>
</organism>
<name>A0A9X1ST80_9ACTN</name>
<dbReference type="AlphaFoldDB" id="A0A9X1ST80"/>
<accession>A0A9X1ST80</accession>
<feature type="compositionally biased region" description="Basic and acidic residues" evidence="1">
    <location>
        <begin position="63"/>
        <end position="73"/>
    </location>
</feature>